<dbReference type="EMBL" id="KN835156">
    <property type="protein sequence ID" value="KIK46646.1"/>
    <property type="molecule type" value="Genomic_DNA"/>
</dbReference>
<gene>
    <name evidence="1" type="ORF">CY34DRAFT_800164</name>
</gene>
<name>A0A0D0AY60_9AGAM</name>
<accession>A0A0D0AY60</accession>
<reference evidence="1 2" key="1">
    <citation type="submission" date="2014-04" db="EMBL/GenBank/DDBJ databases">
        <authorList>
            <consortium name="DOE Joint Genome Institute"/>
            <person name="Kuo A."/>
            <person name="Ruytinx J."/>
            <person name="Rineau F."/>
            <person name="Colpaert J."/>
            <person name="Kohler A."/>
            <person name="Nagy L.G."/>
            <person name="Floudas D."/>
            <person name="Copeland A."/>
            <person name="Barry K.W."/>
            <person name="Cichocki N."/>
            <person name="Veneault-Fourrey C."/>
            <person name="LaButti K."/>
            <person name="Lindquist E.A."/>
            <person name="Lipzen A."/>
            <person name="Lundell T."/>
            <person name="Morin E."/>
            <person name="Murat C."/>
            <person name="Sun H."/>
            <person name="Tunlid A."/>
            <person name="Henrissat B."/>
            <person name="Grigoriev I.V."/>
            <person name="Hibbett D.S."/>
            <person name="Martin F."/>
            <person name="Nordberg H.P."/>
            <person name="Cantor M.N."/>
            <person name="Hua S.X."/>
        </authorList>
    </citation>
    <scope>NUCLEOTIDE SEQUENCE [LARGE SCALE GENOMIC DNA]</scope>
    <source>
        <strain evidence="1 2">UH-Slu-Lm8-n1</strain>
    </source>
</reference>
<protein>
    <submittedName>
        <fullName evidence="1">Uncharacterized protein</fullName>
    </submittedName>
</protein>
<dbReference type="OrthoDB" id="10003767at2759"/>
<dbReference type="AlphaFoldDB" id="A0A0D0AY60"/>
<reference evidence="2" key="2">
    <citation type="submission" date="2015-01" db="EMBL/GenBank/DDBJ databases">
        <title>Evolutionary Origins and Diversification of the Mycorrhizal Mutualists.</title>
        <authorList>
            <consortium name="DOE Joint Genome Institute"/>
            <consortium name="Mycorrhizal Genomics Consortium"/>
            <person name="Kohler A."/>
            <person name="Kuo A."/>
            <person name="Nagy L.G."/>
            <person name="Floudas D."/>
            <person name="Copeland A."/>
            <person name="Barry K.W."/>
            <person name="Cichocki N."/>
            <person name="Veneault-Fourrey C."/>
            <person name="LaButti K."/>
            <person name="Lindquist E.A."/>
            <person name="Lipzen A."/>
            <person name="Lundell T."/>
            <person name="Morin E."/>
            <person name="Murat C."/>
            <person name="Riley R."/>
            <person name="Ohm R."/>
            <person name="Sun H."/>
            <person name="Tunlid A."/>
            <person name="Henrissat B."/>
            <person name="Grigoriev I.V."/>
            <person name="Hibbett D.S."/>
            <person name="Martin F."/>
        </authorList>
    </citation>
    <scope>NUCLEOTIDE SEQUENCE [LARGE SCALE GENOMIC DNA]</scope>
    <source>
        <strain evidence="2">UH-Slu-Lm8-n1</strain>
    </source>
</reference>
<evidence type="ECO:0000313" key="2">
    <source>
        <dbReference type="Proteomes" id="UP000054485"/>
    </source>
</evidence>
<organism evidence="1 2">
    <name type="scientific">Suillus luteus UH-Slu-Lm8-n1</name>
    <dbReference type="NCBI Taxonomy" id="930992"/>
    <lineage>
        <taxon>Eukaryota</taxon>
        <taxon>Fungi</taxon>
        <taxon>Dikarya</taxon>
        <taxon>Basidiomycota</taxon>
        <taxon>Agaricomycotina</taxon>
        <taxon>Agaricomycetes</taxon>
        <taxon>Agaricomycetidae</taxon>
        <taxon>Boletales</taxon>
        <taxon>Suillineae</taxon>
        <taxon>Suillaceae</taxon>
        <taxon>Suillus</taxon>
    </lineage>
</organism>
<feature type="non-terminal residue" evidence="1">
    <location>
        <position position="1"/>
    </location>
</feature>
<dbReference type="InParanoid" id="A0A0D0AY60"/>
<dbReference type="HOGENOM" id="CLU_3002286_0_0_1"/>
<dbReference type="Proteomes" id="UP000054485">
    <property type="component" value="Unassembled WGS sequence"/>
</dbReference>
<proteinExistence type="predicted"/>
<evidence type="ECO:0000313" key="1">
    <source>
        <dbReference type="EMBL" id="KIK46646.1"/>
    </source>
</evidence>
<sequence>MSTFFPQVNIPALKKFAATAAANQHPVKVTGRRHPKVPTPVVASVEDIRWALLWMVY</sequence>
<keyword evidence="2" id="KW-1185">Reference proteome</keyword>